<comment type="caution">
    <text evidence="2">The sequence shown here is derived from an EMBL/GenBank/DDBJ whole genome shotgun (WGS) entry which is preliminary data.</text>
</comment>
<evidence type="ECO:0000313" key="3">
    <source>
        <dbReference type="Proteomes" id="UP000320766"/>
    </source>
</evidence>
<dbReference type="EMBL" id="RXIL01000149">
    <property type="protein sequence ID" value="RZN66872.1"/>
    <property type="molecule type" value="Genomic_DNA"/>
</dbReference>
<gene>
    <name evidence="2" type="ORF">EF807_08065</name>
</gene>
<accession>A0A520KVW2</accession>
<dbReference type="InterPro" id="IPR011704">
    <property type="entry name" value="ATPase_dyneun-rel_AAA"/>
</dbReference>
<dbReference type="PANTHER" id="PTHR42759">
    <property type="entry name" value="MOXR FAMILY PROTEIN"/>
    <property type="match status" value="1"/>
</dbReference>
<name>A0A520KVW2_9EURY</name>
<sequence length="287" mass="32219">MNGDEHRRDLKVVLEGQYKLAYELLEDAVSTGLTPIVIGPPGVGKSLLVRKFAIDTDRPFYEVFFDELLRPAYLIGSFDPAIVLQKGYCQEAFESGHLLQAMEEGGIFLAQELNRAGEFCQNSLLEPLEERSYYVPKIGRLRADEKFAFIATANPAELAGTHQFSEALRDRLRVWIPLIYPDRETELKIIRVNCEPATIAEDLLDKIYDIVKAAREEQDLEMAVSIRAGISIARLAAYHLSQHGELDGKDLINYARSVLLGTSKGRGWISLEKTIDDVIRGALKTHV</sequence>
<evidence type="ECO:0000259" key="1">
    <source>
        <dbReference type="Pfam" id="PF07728"/>
    </source>
</evidence>
<dbReference type="SUPFAM" id="SSF52540">
    <property type="entry name" value="P-loop containing nucleoside triphosphate hydrolases"/>
    <property type="match status" value="1"/>
</dbReference>
<proteinExistence type="predicted"/>
<dbReference type="Proteomes" id="UP000320766">
    <property type="component" value="Unassembled WGS sequence"/>
</dbReference>
<dbReference type="PANTHER" id="PTHR42759:SF1">
    <property type="entry name" value="MAGNESIUM-CHELATASE SUBUNIT CHLD"/>
    <property type="match status" value="1"/>
</dbReference>
<organism evidence="2 3">
    <name type="scientific">Candidatus Methanolliviera hydrocarbonicum</name>
    <dbReference type="NCBI Taxonomy" id="2491085"/>
    <lineage>
        <taxon>Archaea</taxon>
        <taxon>Methanobacteriati</taxon>
        <taxon>Methanobacteriota</taxon>
        <taxon>Candidatus Methanoliparia</taxon>
        <taxon>Candidatus Methanoliparales</taxon>
        <taxon>Candidatus Methanollivieraceae</taxon>
        <taxon>Candidatus Methanolliviera</taxon>
    </lineage>
</organism>
<dbReference type="GO" id="GO:0016887">
    <property type="term" value="F:ATP hydrolysis activity"/>
    <property type="evidence" value="ECO:0007669"/>
    <property type="project" value="InterPro"/>
</dbReference>
<dbReference type="GO" id="GO:0005524">
    <property type="term" value="F:ATP binding"/>
    <property type="evidence" value="ECO:0007669"/>
    <property type="project" value="InterPro"/>
</dbReference>
<dbReference type="Gene3D" id="3.40.50.300">
    <property type="entry name" value="P-loop containing nucleotide triphosphate hydrolases"/>
    <property type="match status" value="1"/>
</dbReference>
<dbReference type="AlphaFoldDB" id="A0A520KVW2"/>
<dbReference type="InterPro" id="IPR027417">
    <property type="entry name" value="P-loop_NTPase"/>
</dbReference>
<evidence type="ECO:0000313" key="2">
    <source>
        <dbReference type="EMBL" id="RZN66872.1"/>
    </source>
</evidence>
<reference evidence="2 3" key="1">
    <citation type="journal article" date="2019" name="Nat. Microbiol.">
        <title>Wide diversity of methane and short-chain alkane metabolisms in uncultured archaea.</title>
        <authorList>
            <person name="Borrel G."/>
            <person name="Adam P.S."/>
            <person name="McKay L.J."/>
            <person name="Chen L.X."/>
            <person name="Sierra-Garcia I.N."/>
            <person name="Sieber C.M."/>
            <person name="Letourneur Q."/>
            <person name="Ghozlane A."/>
            <person name="Andersen G.L."/>
            <person name="Li W.J."/>
            <person name="Hallam S.J."/>
            <person name="Muyzer G."/>
            <person name="de Oliveira V.M."/>
            <person name="Inskeep W.P."/>
            <person name="Banfield J.F."/>
            <person name="Gribaldo S."/>
        </authorList>
    </citation>
    <scope>NUCLEOTIDE SEQUENCE [LARGE SCALE GENOMIC DNA]</scope>
    <source>
        <strain evidence="2">NM1b</strain>
    </source>
</reference>
<protein>
    <submittedName>
        <fullName evidence="2">MoxR family ATPase</fullName>
    </submittedName>
</protein>
<feature type="domain" description="ATPase dynein-related AAA" evidence="1">
    <location>
        <begin position="36"/>
        <end position="172"/>
    </location>
</feature>
<dbReference type="InterPro" id="IPR050764">
    <property type="entry name" value="CbbQ/NirQ/NorQ/GpvN"/>
</dbReference>
<dbReference type="Pfam" id="PF07728">
    <property type="entry name" value="AAA_5"/>
    <property type="match status" value="1"/>
</dbReference>